<dbReference type="SMART" id="SM00110">
    <property type="entry name" value="C1Q"/>
    <property type="match status" value="1"/>
</dbReference>
<dbReference type="InterPro" id="IPR001073">
    <property type="entry name" value="C1q_dom"/>
</dbReference>
<dbReference type="EMBL" id="CACVKT020008118">
    <property type="protein sequence ID" value="CAC5412900.1"/>
    <property type="molecule type" value="Genomic_DNA"/>
</dbReference>
<evidence type="ECO:0000256" key="3">
    <source>
        <dbReference type="ARBA" id="ARBA00022729"/>
    </source>
</evidence>
<reference evidence="6 7" key="1">
    <citation type="submission" date="2020-06" db="EMBL/GenBank/DDBJ databases">
        <authorList>
            <person name="Li R."/>
            <person name="Bekaert M."/>
        </authorList>
    </citation>
    <scope>NUCLEOTIDE SEQUENCE [LARGE SCALE GENOMIC DNA]</scope>
    <source>
        <strain evidence="7">wild</strain>
    </source>
</reference>
<feature type="domain" description="C1q" evidence="5">
    <location>
        <begin position="102"/>
        <end position="233"/>
    </location>
</feature>
<evidence type="ECO:0000313" key="7">
    <source>
        <dbReference type="Proteomes" id="UP000507470"/>
    </source>
</evidence>
<gene>
    <name evidence="6" type="ORF">MCOR_45867</name>
</gene>
<dbReference type="PANTHER" id="PTHR22923:SF116">
    <property type="entry name" value="C1Q DOMAIN-CONTAINING PROTEIN"/>
    <property type="match status" value="1"/>
</dbReference>
<evidence type="ECO:0000256" key="2">
    <source>
        <dbReference type="ARBA" id="ARBA00022525"/>
    </source>
</evidence>
<evidence type="ECO:0000259" key="5">
    <source>
        <dbReference type="PROSITE" id="PS50871"/>
    </source>
</evidence>
<dbReference type="PRINTS" id="PR00007">
    <property type="entry name" value="COMPLEMNTC1Q"/>
</dbReference>
<dbReference type="GO" id="GO:0005576">
    <property type="term" value="C:extracellular region"/>
    <property type="evidence" value="ECO:0007669"/>
    <property type="project" value="UniProtKB-SubCell"/>
</dbReference>
<evidence type="ECO:0000313" key="6">
    <source>
        <dbReference type="EMBL" id="CAC5412900.1"/>
    </source>
</evidence>
<keyword evidence="4" id="KW-0472">Membrane</keyword>
<organism evidence="6 7">
    <name type="scientific">Mytilus coruscus</name>
    <name type="common">Sea mussel</name>
    <dbReference type="NCBI Taxonomy" id="42192"/>
    <lineage>
        <taxon>Eukaryota</taxon>
        <taxon>Metazoa</taxon>
        <taxon>Spiralia</taxon>
        <taxon>Lophotrochozoa</taxon>
        <taxon>Mollusca</taxon>
        <taxon>Bivalvia</taxon>
        <taxon>Autobranchia</taxon>
        <taxon>Pteriomorphia</taxon>
        <taxon>Mytilida</taxon>
        <taxon>Mytiloidea</taxon>
        <taxon>Mytilidae</taxon>
        <taxon>Mytilinae</taxon>
        <taxon>Mytilus</taxon>
    </lineage>
</organism>
<keyword evidence="4" id="KW-1133">Transmembrane helix</keyword>
<dbReference type="SUPFAM" id="SSF49842">
    <property type="entry name" value="TNF-like"/>
    <property type="match status" value="1"/>
</dbReference>
<dbReference type="OrthoDB" id="6133383at2759"/>
<keyword evidence="2" id="KW-0964">Secreted</keyword>
<dbReference type="AlphaFoldDB" id="A0A6J8DXQ4"/>
<dbReference type="Gene3D" id="2.60.120.40">
    <property type="match status" value="1"/>
</dbReference>
<dbReference type="Proteomes" id="UP000507470">
    <property type="component" value="Unassembled WGS sequence"/>
</dbReference>
<dbReference type="PROSITE" id="PS50871">
    <property type="entry name" value="C1Q"/>
    <property type="match status" value="1"/>
</dbReference>
<feature type="transmembrane region" description="Helical" evidence="4">
    <location>
        <begin position="42"/>
        <end position="65"/>
    </location>
</feature>
<dbReference type="PANTHER" id="PTHR22923">
    <property type="entry name" value="CEREBELLIN-RELATED"/>
    <property type="match status" value="1"/>
</dbReference>
<keyword evidence="7" id="KW-1185">Reference proteome</keyword>
<dbReference type="InterPro" id="IPR050822">
    <property type="entry name" value="Cerebellin_Synaptic_Org"/>
</dbReference>
<protein>
    <submittedName>
        <fullName evidence="6">C1QL</fullName>
    </submittedName>
</protein>
<dbReference type="InterPro" id="IPR008983">
    <property type="entry name" value="Tumour_necrosis_fac-like_dom"/>
</dbReference>
<proteinExistence type="predicted"/>
<accession>A0A6J8DXQ4</accession>
<name>A0A6J8DXQ4_MYTCO</name>
<comment type="subcellular location">
    <subcellularLocation>
        <location evidence="1">Secreted</location>
    </subcellularLocation>
</comment>
<evidence type="ECO:0000256" key="4">
    <source>
        <dbReference type="SAM" id="Phobius"/>
    </source>
</evidence>
<keyword evidence="3" id="KW-0732">Signal</keyword>
<keyword evidence="4" id="KW-0812">Transmembrane</keyword>
<sequence length="233" mass="26365">MASKNIEMEDCEESNILECEHSYERLNMGNELTLSWKQWLKFLLLTLTVCLVFSGLVLAITYSALHAELRVNMEKTYEVLMTTQNCSATETNALTSGKEKEETLKKPAFLARLKPRTDSVTLRSNSVVKFNAITTNIGSGYDSNTGVFTVPLNGTYEFAVNFVKGNKTQWLELQLMKNNRRIVRGHAAYDTYSSGSLQVILELEEGDRIYVLQPRSSGDLYGHDYTMFSGHFI</sequence>
<dbReference type="Pfam" id="PF00386">
    <property type="entry name" value="C1q"/>
    <property type="match status" value="1"/>
</dbReference>
<evidence type="ECO:0000256" key="1">
    <source>
        <dbReference type="ARBA" id="ARBA00004613"/>
    </source>
</evidence>